<dbReference type="SMR" id="A0A4P8P9A9"/>
<dbReference type="EMBL" id="CP039141">
    <property type="protein sequence ID" value="QCQ77211.1"/>
    <property type="molecule type" value="Genomic_DNA"/>
</dbReference>
<gene>
    <name evidence="1" type="primary">phaP</name>
    <name evidence="1" type="ORF">E6P09_17985</name>
</gene>
<evidence type="ECO:0000313" key="2">
    <source>
        <dbReference type="Proteomes" id="UP000299011"/>
    </source>
</evidence>
<reference evidence="1 2" key="1">
    <citation type="submission" date="2019-04" db="EMBL/GenBank/DDBJ databases">
        <title>Methylomes of two halophilic Archaea, Haloarcula marismortui and Haloferax mediterranei.</title>
        <authorList>
            <person name="DasSarma S."/>
            <person name="DasSarma P."/>
            <person name="DasSarma S."/>
            <person name="Fomenkov A."/>
            <person name="Vincze T."/>
            <person name="Anton B.P."/>
            <person name="Roberts R.J."/>
        </authorList>
    </citation>
    <scope>NUCLEOTIDE SEQUENCE [LARGE SCALE GENOMIC DNA]</scope>
    <source>
        <strain evidence="2">ATCC 33500 / DSM 1411 / JCM 8866 / NBRC 14739 / NCIMB 2177 / R-4</strain>
        <plasmid evidence="1 2">pHME322</plasmid>
    </source>
</reference>
<protein>
    <submittedName>
        <fullName evidence="1">PHA granule structural protein PhaP</fullName>
    </submittedName>
</protein>
<dbReference type="Proteomes" id="UP000299011">
    <property type="component" value="Plasmid pHME322"/>
</dbReference>
<dbReference type="GeneID" id="40158348"/>
<dbReference type="RefSeq" id="WP_004056140.1">
    <property type="nucleotide sequence ID" value="NC_017943.1"/>
</dbReference>
<keyword evidence="1" id="KW-0614">Plasmid</keyword>
<geneLocation type="plasmid" evidence="1 2">
    <name>pHME322</name>
</geneLocation>
<organism evidence="1 2">
    <name type="scientific">Haloferax mediterranei (strain ATCC 33500 / DSM 1411 / JCM 8866 / NBRC 14739 / NCIMB 2177 / R-4)</name>
    <name type="common">Halobacterium mediterranei</name>
    <dbReference type="NCBI Taxonomy" id="523841"/>
    <lineage>
        <taxon>Archaea</taxon>
        <taxon>Methanobacteriati</taxon>
        <taxon>Methanobacteriota</taxon>
        <taxon>Stenosarchaea group</taxon>
        <taxon>Halobacteria</taxon>
        <taxon>Halobacteriales</taxon>
        <taxon>Haloferacaceae</taxon>
        <taxon>Haloferax</taxon>
    </lineage>
</organism>
<accession>A0A4P8P9A9</accession>
<evidence type="ECO:0000313" key="1">
    <source>
        <dbReference type="EMBL" id="QCQ77211.1"/>
    </source>
</evidence>
<proteinExistence type="predicted"/>
<dbReference type="KEGG" id="hme:HFX_5219"/>
<dbReference type="AlphaFoldDB" id="A0A4P8P9A9"/>
<name>A0A4P8P9A9_HALMT</name>
<dbReference type="OrthoDB" id="178099at2157"/>
<sequence length="154" mass="17864">MSEQANPFTQFFQLQRRSIEQSQRSMHQGIEFQKQVTRMMVDGMKAQQSVSRKGTDFARTAVKSYFEMMDSSVPGDNRMYADVKDAMDEQFDSIDEMTEQTWDVMEESFEENADAMDEIMEQSLEYLDDATEVYLEGLQEIEETSAQVTPDTPE</sequence>